<dbReference type="EMBL" id="BOOO01000013">
    <property type="protein sequence ID" value="GII28891.1"/>
    <property type="molecule type" value="Genomic_DNA"/>
</dbReference>
<dbReference type="InterPro" id="IPR018775">
    <property type="entry name" value="RlaP"/>
</dbReference>
<proteinExistence type="predicted"/>
<dbReference type="Proteomes" id="UP000650628">
    <property type="component" value="Unassembled WGS sequence"/>
</dbReference>
<keyword evidence="2" id="KW-1185">Reference proteome</keyword>
<dbReference type="PANTHER" id="PTHR34817">
    <property type="entry name" value="NUCLEOTIDYLTRANSFERASE"/>
    <property type="match status" value="1"/>
</dbReference>
<evidence type="ECO:0000313" key="2">
    <source>
        <dbReference type="Proteomes" id="UP000650628"/>
    </source>
</evidence>
<dbReference type="AlphaFoldDB" id="A0A8J3TN66"/>
<name>A0A8J3TN66_9ACTN</name>
<protein>
    <submittedName>
        <fullName evidence="1">Nucleotidyltransferase</fullName>
    </submittedName>
</protein>
<gene>
    <name evidence="1" type="ORF">Pmi06nite_23330</name>
</gene>
<evidence type="ECO:0000313" key="1">
    <source>
        <dbReference type="EMBL" id="GII28891.1"/>
    </source>
</evidence>
<accession>A0A8J3TN66</accession>
<reference evidence="1 2" key="1">
    <citation type="submission" date="2021-01" db="EMBL/GenBank/DDBJ databases">
        <title>Whole genome shotgun sequence of Planotetraspora mira NBRC 15435.</title>
        <authorList>
            <person name="Komaki H."/>
            <person name="Tamura T."/>
        </authorList>
    </citation>
    <scope>NUCLEOTIDE SEQUENCE [LARGE SCALE GENOMIC DNA]</scope>
    <source>
        <strain evidence="1 2">NBRC 15435</strain>
    </source>
</reference>
<dbReference type="RefSeq" id="WP_203952910.1">
    <property type="nucleotide sequence ID" value="NZ_BOOO01000013.1"/>
</dbReference>
<sequence length="254" mass="28062">MTATLPSWLAEIPREQTHPLAFATVSGAHLYGFPSDDSDLDLRGVHVLPVEEVVGLRHGEETVTRMWDRDGVEVDLVTHDLAKFCRMLLGRNGYVLEQLLSPLVVATSPVHEELVAAAPACVTRHHAHHYLGFARTQWRLFEKSGELKPLLYTFRTLLTGAHLMRTGEVVADLTRLYGDAGRWTPPYLPDLVEAKRSAEHGALPGDAPDLVRLGRDVERLTADLEGARDASALPDVGSAHEVLHTLVVRTRLGR</sequence>
<comment type="caution">
    <text evidence="1">The sequence shown here is derived from an EMBL/GenBank/DDBJ whole genome shotgun (WGS) entry which is preliminary data.</text>
</comment>
<dbReference type="Pfam" id="PF10127">
    <property type="entry name" value="RlaP"/>
    <property type="match status" value="1"/>
</dbReference>
<organism evidence="1 2">
    <name type="scientific">Planotetraspora mira</name>
    <dbReference type="NCBI Taxonomy" id="58121"/>
    <lineage>
        <taxon>Bacteria</taxon>
        <taxon>Bacillati</taxon>
        <taxon>Actinomycetota</taxon>
        <taxon>Actinomycetes</taxon>
        <taxon>Streptosporangiales</taxon>
        <taxon>Streptosporangiaceae</taxon>
        <taxon>Planotetraspora</taxon>
    </lineage>
</organism>
<dbReference type="PANTHER" id="PTHR34817:SF1">
    <property type="entry name" value="NUCLEOTIDYLTRANSFERASE"/>
    <property type="match status" value="1"/>
</dbReference>